<gene>
    <name evidence="8" type="ORF">SAMN04488503_1399</name>
</gene>
<dbReference type="Pfam" id="PF04542">
    <property type="entry name" value="Sigma70_r2"/>
    <property type="match status" value="1"/>
</dbReference>
<keyword evidence="9" id="KW-1185">Reference proteome</keyword>
<dbReference type="PANTHER" id="PTHR43133">
    <property type="entry name" value="RNA POLYMERASE ECF-TYPE SIGMA FACTO"/>
    <property type="match status" value="1"/>
</dbReference>
<dbReference type="InterPro" id="IPR039425">
    <property type="entry name" value="RNA_pol_sigma-70-like"/>
</dbReference>
<evidence type="ECO:0000256" key="2">
    <source>
        <dbReference type="ARBA" id="ARBA00023015"/>
    </source>
</evidence>
<dbReference type="Pfam" id="PF08281">
    <property type="entry name" value="Sigma70_r4_2"/>
    <property type="match status" value="1"/>
</dbReference>
<reference evidence="8 9" key="1">
    <citation type="submission" date="2017-06" db="EMBL/GenBank/DDBJ databases">
        <authorList>
            <person name="Kim H.J."/>
            <person name="Triplett B.A."/>
        </authorList>
    </citation>
    <scope>NUCLEOTIDE SEQUENCE [LARGE SCALE GENOMIC DNA]</scope>
    <source>
        <strain evidence="8 9">DSM 13116</strain>
    </source>
</reference>
<dbReference type="SUPFAM" id="SSF88946">
    <property type="entry name" value="Sigma2 domain of RNA polymerase sigma factors"/>
    <property type="match status" value="1"/>
</dbReference>
<protein>
    <submittedName>
        <fullName evidence="8">RNA polymerase sigma-70 factor, ECF subfamily</fullName>
    </submittedName>
</protein>
<dbReference type="NCBIfam" id="TIGR02937">
    <property type="entry name" value="sigma70-ECF"/>
    <property type="match status" value="1"/>
</dbReference>
<evidence type="ECO:0000256" key="5">
    <source>
        <dbReference type="ARBA" id="ARBA00023163"/>
    </source>
</evidence>
<dbReference type="InterPro" id="IPR007627">
    <property type="entry name" value="RNA_pol_sigma70_r2"/>
</dbReference>
<name>A0A238ZB95_9BACT</name>
<dbReference type="InterPro" id="IPR013249">
    <property type="entry name" value="RNA_pol_sigma70_r4_t2"/>
</dbReference>
<proteinExistence type="inferred from homology"/>
<dbReference type="CDD" id="cd06171">
    <property type="entry name" value="Sigma70_r4"/>
    <property type="match status" value="1"/>
</dbReference>
<keyword evidence="2" id="KW-0805">Transcription regulation</keyword>
<evidence type="ECO:0000256" key="1">
    <source>
        <dbReference type="ARBA" id="ARBA00010641"/>
    </source>
</evidence>
<dbReference type="GO" id="GO:0006352">
    <property type="term" value="P:DNA-templated transcription initiation"/>
    <property type="evidence" value="ECO:0007669"/>
    <property type="project" value="InterPro"/>
</dbReference>
<dbReference type="InterPro" id="IPR013324">
    <property type="entry name" value="RNA_pol_sigma_r3/r4-like"/>
</dbReference>
<dbReference type="AlphaFoldDB" id="A0A238ZB95"/>
<dbReference type="Gene3D" id="1.10.1740.10">
    <property type="match status" value="1"/>
</dbReference>
<keyword evidence="4" id="KW-0238">DNA-binding</keyword>
<dbReference type="OrthoDB" id="9796555at2"/>
<dbReference type="EMBL" id="FZOC01000002">
    <property type="protein sequence ID" value="SNR80627.1"/>
    <property type="molecule type" value="Genomic_DNA"/>
</dbReference>
<dbReference type="Proteomes" id="UP000198324">
    <property type="component" value="Unassembled WGS sequence"/>
</dbReference>
<dbReference type="PANTHER" id="PTHR43133:SF8">
    <property type="entry name" value="RNA POLYMERASE SIGMA FACTOR HI_1459-RELATED"/>
    <property type="match status" value="1"/>
</dbReference>
<keyword evidence="3" id="KW-0731">Sigma factor</keyword>
<dbReference type="InterPro" id="IPR014284">
    <property type="entry name" value="RNA_pol_sigma-70_dom"/>
</dbReference>
<feature type="domain" description="RNA polymerase sigma-70 region 2" evidence="6">
    <location>
        <begin position="21"/>
        <end position="87"/>
    </location>
</feature>
<dbReference type="InterPro" id="IPR013325">
    <property type="entry name" value="RNA_pol_sigma_r2"/>
</dbReference>
<keyword evidence="5" id="KW-0804">Transcription</keyword>
<feature type="domain" description="RNA polymerase sigma factor 70 region 4 type 2" evidence="7">
    <location>
        <begin position="131"/>
        <end position="178"/>
    </location>
</feature>
<sequence length="187" mass="21022">MNDAEIVRRVLDGDVNAYALLVDAHSAQIMGIAARHVPPDRAAEVAHDTFVRAFERLATYKGESPFVHWLTRIALRRCADFWRGRARSRETPFSALGTGAREWIESIPDSAAEDVDAHAERNEAGVILDWALAQLTPDDRQVLVMTHMDGQALNDVAELMGWSLSKVKVRSHRARRKLRDVLGRMLD</sequence>
<dbReference type="Gene3D" id="1.10.10.10">
    <property type="entry name" value="Winged helix-like DNA-binding domain superfamily/Winged helix DNA-binding domain"/>
    <property type="match status" value="1"/>
</dbReference>
<evidence type="ECO:0000259" key="6">
    <source>
        <dbReference type="Pfam" id="PF04542"/>
    </source>
</evidence>
<evidence type="ECO:0000313" key="9">
    <source>
        <dbReference type="Proteomes" id="UP000198324"/>
    </source>
</evidence>
<organism evidence="8 9">
    <name type="scientific">Humidesulfovibrio mexicanus</name>
    <dbReference type="NCBI Taxonomy" id="147047"/>
    <lineage>
        <taxon>Bacteria</taxon>
        <taxon>Pseudomonadati</taxon>
        <taxon>Thermodesulfobacteriota</taxon>
        <taxon>Desulfovibrionia</taxon>
        <taxon>Desulfovibrionales</taxon>
        <taxon>Desulfovibrionaceae</taxon>
        <taxon>Humidesulfovibrio</taxon>
    </lineage>
</organism>
<evidence type="ECO:0000256" key="3">
    <source>
        <dbReference type="ARBA" id="ARBA00023082"/>
    </source>
</evidence>
<dbReference type="SUPFAM" id="SSF88659">
    <property type="entry name" value="Sigma3 and sigma4 domains of RNA polymerase sigma factors"/>
    <property type="match status" value="1"/>
</dbReference>
<comment type="similarity">
    <text evidence="1">Belongs to the sigma-70 factor family. ECF subfamily.</text>
</comment>
<dbReference type="RefSeq" id="WP_089273088.1">
    <property type="nucleotide sequence ID" value="NZ_FZOC01000002.1"/>
</dbReference>
<dbReference type="GO" id="GO:0003677">
    <property type="term" value="F:DNA binding"/>
    <property type="evidence" value="ECO:0007669"/>
    <property type="project" value="UniProtKB-KW"/>
</dbReference>
<evidence type="ECO:0000256" key="4">
    <source>
        <dbReference type="ARBA" id="ARBA00023125"/>
    </source>
</evidence>
<accession>A0A238ZB95</accession>
<evidence type="ECO:0000259" key="7">
    <source>
        <dbReference type="Pfam" id="PF08281"/>
    </source>
</evidence>
<dbReference type="GO" id="GO:0016987">
    <property type="term" value="F:sigma factor activity"/>
    <property type="evidence" value="ECO:0007669"/>
    <property type="project" value="UniProtKB-KW"/>
</dbReference>
<dbReference type="InterPro" id="IPR036388">
    <property type="entry name" value="WH-like_DNA-bd_sf"/>
</dbReference>
<evidence type="ECO:0000313" key="8">
    <source>
        <dbReference type="EMBL" id="SNR80627.1"/>
    </source>
</evidence>